<dbReference type="Pfam" id="PF04972">
    <property type="entry name" value="BON"/>
    <property type="match status" value="1"/>
</dbReference>
<reference evidence="3" key="1">
    <citation type="journal article" date="2019" name="Int. J. Syst. Evol. Microbiol.">
        <title>The Global Catalogue of Microorganisms (GCM) 10K type strain sequencing project: providing services to taxonomists for standard genome sequencing and annotation.</title>
        <authorList>
            <consortium name="The Broad Institute Genomics Platform"/>
            <consortium name="The Broad Institute Genome Sequencing Center for Infectious Disease"/>
            <person name="Wu L."/>
            <person name="Ma J."/>
        </authorList>
    </citation>
    <scope>NUCLEOTIDE SEQUENCE [LARGE SCALE GENOMIC DNA]</scope>
    <source>
        <strain evidence="3">XZYJT-10</strain>
    </source>
</reference>
<accession>A0ABW2HWE5</accession>
<evidence type="ECO:0000259" key="1">
    <source>
        <dbReference type="PROSITE" id="PS50914"/>
    </source>
</evidence>
<dbReference type="EMBL" id="JBHTBJ010000012">
    <property type="protein sequence ID" value="MFC7275924.1"/>
    <property type="molecule type" value="Genomic_DNA"/>
</dbReference>
<comment type="caution">
    <text evidence="2">The sequence shown here is derived from an EMBL/GenBank/DDBJ whole genome shotgun (WGS) entry which is preliminary data.</text>
</comment>
<name>A0ABW2HWE5_9ACTN</name>
<dbReference type="RefSeq" id="WP_378969600.1">
    <property type="nucleotide sequence ID" value="NZ_JBHTBJ010000012.1"/>
</dbReference>
<gene>
    <name evidence="2" type="ORF">ACFQS1_18180</name>
</gene>
<sequence>MVFPYWLWPDDDDHEEAEISFEWADETDWVARRSADEWLVGRAAEALATDPQVHGRRLEVVVQNGVVILLGELGSAEAREAAGRRAWTVEGVMDVCNRLTVTGADEGGR</sequence>
<dbReference type="PROSITE" id="PS50914">
    <property type="entry name" value="BON"/>
    <property type="match status" value="1"/>
</dbReference>
<organism evidence="2 3">
    <name type="scientific">Paractinoplanes rhizophilus</name>
    <dbReference type="NCBI Taxonomy" id="1416877"/>
    <lineage>
        <taxon>Bacteria</taxon>
        <taxon>Bacillati</taxon>
        <taxon>Actinomycetota</taxon>
        <taxon>Actinomycetes</taxon>
        <taxon>Micromonosporales</taxon>
        <taxon>Micromonosporaceae</taxon>
        <taxon>Paractinoplanes</taxon>
    </lineage>
</organism>
<dbReference type="InterPro" id="IPR007055">
    <property type="entry name" value="BON_dom"/>
</dbReference>
<evidence type="ECO:0000313" key="2">
    <source>
        <dbReference type="EMBL" id="MFC7275924.1"/>
    </source>
</evidence>
<evidence type="ECO:0000313" key="3">
    <source>
        <dbReference type="Proteomes" id="UP001596548"/>
    </source>
</evidence>
<dbReference type="Proteomes" id="UP001596548">
    <property type="component" value="Unassembled WGS sequence"/>
</dbReference>
<proteinExistence type="predicted"/>
<dbReference type="Gene3D" id="3.30.1340.30">
    <property type="match status" value="1"/>
</dbReference>
<keyword evidence="3" id="KW-1185">Reference proteome</keyword>
<feature type="domain" description="BON" evidence="1">
    <location>
        <begin position="35"/>
        <end position="103"/>
    </location>
</feature>
<protein>
    <submittedName>
        <fullName evidence="2">BON domain-containing protein</fullName>
    </submittedName>
</protein>